<name>A0A543GJ53_9PSEU</name>
<evidence type="ECO:0000256" key="3">
    <source>
        <dbReference type="RuleBase" id="RU003616"/>
    </source>
</evidence>
<dbReference type="CDD" id="cd06464">
    <property type="entry name" value="ACD_sHsps-like"/>
    <property type="match status" value="1"/>
</dbReference>
<dbReference type="InterPro" id="IPR002068">
    <property type="entry name" value="A-crystallin/Hsp20_dom"/>
</dbReference>
<protein>
    <submittedName>
        <fullName evidence="6">HSP20 family protein</fullName>
    </submittedName>
</protein>
<feature type="region of interest" description="Disordered" evidence="4">
    <location>
        <begin position="1"/>
        <end position="24"/>
    </location>
</feature>
<feature type="domain" description="SHSP" evidence="5">
    <location>
        <begin position="57"/>
        <end position="167"/>
    </location>
</feature>
<evidence type="ECO:0000313" key="6">
    <source>
        <dbReference type="EMBL" id="TQM46075.1"/>
    </source>
</evidence>
<reference evidence="6 7" key="1">
    <citation type="submission" date="2019-06" db="EMBL/GenBank/DDBJ databases">
        <title>Sequencing the genomes of 1000 actinobacteria strains.</title>
        <authorList>
            <person name="Klenk H.-P."/>
        </authorList>
    </citation>
    <scope>NUCLEOTIDE SEQUENCE [LARGE SCALE GENOMIC DNA]</scope>
    <source>
        <strain evidence="6 7">DSM 45511</strain>
    </source>
</reference>
<keyword evidence="7" id="KW-1185">Reference proteome</keyword>
<dbReference type="SUPFAM" id="SSF49764">
    <property type="entry name" value="HSP20-like chaperones"/>
    <property type="match status" value="1"/>
</dbReference>
<evidence type="ECO:0000313" key="7">
    <source>
        <dbReference type="Proteomes" id="UP000319818"/>
    </source>
</evidence>
<proteinExistence type="inferred from homology"/>
<dbReference type="PANTHER" id="PTHR46733:SF4">
    <property type="entry name" value="HEAT SHOCK PROTEIN 21, CHLOROPLASTIC"/>
    <property type="match status" value="1"/>
</dbReference>
<sequence>MALPVLRRHRAPRQRDASGVSTTTYDRSPWAEISELHDRMGKLMSELVGQTFGEGFPAGVGWRPAADVEETADDYLVELELPGVKRDDVIVEFGGAELTVRGQVKERERVGFLRSRTRQVGRFEYRVNLAAEVDEDNVTASLVDGVLTVRVPKTERARQRKIPINSG</sequence>
<dbReference type="RefSeq" id="WP_142102115.1">
    <property type="nucleotide sequence ID" value="NZ_VFPH01000001.1"/>
</dbReference>
<accession>A0A543GJ53</accession>
<dbReference type="OrthoDB" id="9809760at2"/>
<comment type="caution">
    <text evidence="6">The sequence shown here is derived from an EMBL/GenBank/DDBJ whole genome shotgun (WGS) entry which is preliminary data.</text>
</comment>
<evidence type="ECO:0000256" key="4">
    <source>
        <dbReference type="SAM" id="MobiDB-lite"/>
    </source>
</evidence>
<dbReference type="Proteomes" id="UP000319818">
    <property type="component" value="Unassembled WGS sequence"/>
</dbReference>
<comment type="similarity">
    <text evidence="2 3">Belongs to the small heat shock protein (HSP20) family.</text>
</comment>
<dbReference type="PANTHER" id="PTHR46733">
    <property type="entry name" value="26.5 KDA HEAT SHOCK PROTEIN, MITOCHONDRIAL"/>
    <property type="match status" value="1"/>
</dbReference>
<dbReference type="EMBL" id="VFPH01000001">
    <property type="protein sequence ID" value="TQM46075.1"/>
    <property type="molecule type" value="Genomic_DNA"/>
</dbReference>
<evidence type="ECO:0000259" key="5">
    <source>
        <dbReference type="PROSITE" id="PS01031"/>
    </source>
</evidence>
<dbReference type="InterPro" id="IPR008978">
    <property type="entry name" value="HSP20-like_chaperone"/>
</dbReference>
<dbReference type="PROSITE" id="PS01031">
    <property type="entry name" value="SHSP"/>
    <property type="match status" value="1"/>
</dbReference>
<organism evidence="6 7">
    <name type="scientific">Pseudonocardia cypriaca</name>
    <dbReference type="NCBI Taxonomy" id="882449"/>
    <lineage>
        <taxon>Bacteria</taxon>
        <taxon>Bacillati</taxon>
        <taxon>Actinomycetota</taxon>
        <taxon>Actinomycetes</taxon>
        <taxon>Pseudonocardiales</taxon>
        <taxon>Pseudonocardiaceae</taxon>
        <taxon>Pseudonocardia</taxon>
    </lineage>
</organism>
<dbReference type="AlphaFoldDB" id="A0A543GJ53"/>
<dbReference type="GO" id="GO:0009408">
    <property type="term" value="P:response to heat"/>
    <property type="evidence" value="ECO:0007669"/>
    <property type="project" value="InterPro"/>
</dbReference>
<dbReference type="InterPro" id="IPR044587">
    <property type="entry name" value="HSP21-like"/>
</dbReference>
<keyword evidence="1" id="KW-0346">Stress response</keyword>
<dbReference type="Pfam" id="PF00011">
    <property type="entry name" value="HSP20"/>
    <property type="match status" value="1"/>
</dbReference>
<dbReference type="Gene3D" id="2.60.40.790">
    <property type="match status" value="1"/>
</dbReference>
<feature type="compositionally biased region" description="Basic residues" evidence="4">
    <location>
        <begin position="1"/>
        <end position="12"/>
    </location>
</feature>
<evidence type="ECO:0000256" key="2">
    <source>
        <dbReference type="PROSITE-ProRule" id="PRU00285"/>
    </source>
</evidence>
<evidence type="ECO:0000256" key="1">
    <source>
        <dbReference type="ARBA" id="ARBA00023016"/>
    </source>
</evidence>
<gene>
    <name evidence="6" type="ORF">FB388_3480</name>
</gene>